<dbReference type="InterPro" id="IPR012727">
    <property type="entry name" value="Gly_oxidase_ThiO"/>
</dbReference>
<sequence length="357" mass="37233">MVVIGGGIIGLSCADELLRAGHDVVVCDPAPASGATHAAAGMLAPAGEAWFGEGARLRLGLDSLERWPGFAAGLEQRSGIDVDLRSTGNLLIGMDRDDLAEVFRCCALLEGSGVQAESLDRDELWRREPGLSSRAAGGAWLPRDRHVDPRRVASALLAVLGDRVVPHRATPVAGGVALEDGRVLPADVVVLATGARGLASVRPVRGEVIRVRTRDAPSHMVRARVHGQPVYVVPRSSGEVVVGATEEEHPGHAAPTVGGVARLLDAARQLLPGLDTAELVDVVARDRPGTPDNGPLLGVVHSPGPETRIVAGGHYRGVVLLAPVTAAVVRALVEGSPPPDIADPFRPDRFERTTACS</sequence>
<protein>
    <recommendedName>
        <fullName evidence="4">glycine oxidase</fullName>
        <ecNumber evidence="4">1.4.3.19</ecNumber>
    </recommendedName>
</protein>
<dbReference type="Proteomes" id="UP000679307">
    <property type="component" value="Chromosome"/>
</dbReference>
<keyword evidence="1" id="KW-0784">Thiamine biosynthesis</keyword>
<dbReference type="InterPro" id="IPR006076">
    <property type="entry name" value="FAD-dep_OxRdtase"/>
</dbReference>
<evidence type="ECO:0000256" key="2">
    <source>
        <dbReference type="ARBA" id="ARBA00023002"/>
    </source>
</evidence>
<evidence type="ECO:0000313" key="7">
    <source>
        <dbReference type="Proteomes" id="UP000679307"/>
    </source>
</evidence>
<dbReference type="PANTHER" id="PTHR13847">
    <property type="entry name" value="SARCOSINE DEHYDROGENASE-RELATED"/>
    <property type="match status" value="1"/>
</dbReference>
<evidence type="ECO:0000259" key="5">
    <source>
        <dbReference type="Pfam" id="PF01266"/>
    </source>
</evidence>
<evidence type="ECO:0000256" key="1">
    <source>
        <dbReference type="ARBA" id="ARBA00022977"/>
    </source>
</evidence>
<dbReference type="NCBIfam" id="TIGR02352">
    <property type="entry name" value="thiamin_ThiO"/>
    <property type="match status" value="1"/>
</dbReference>
<keyword evidence="2 6" id="KW-0560">Oxidoreductase</keyword>
<organism evidence="6 7">
    <name type="scientific">Nocardioides aquaticus</name>
    <dbReference type="NCBI Taxonomy" id="160826"/>
    <lineage>
        <taxon>Bacteria</taxon>
        <taxon>Bacillati</taxon>
        <taxon>Actinomycetota</taxon>
        <taxon>Actinomycetes</taxon>
        <taxon>Propionibacteriales</taxon>
        <taxon>Nocardioidaceae</taxon>
        <taxon>Nocardioides</taxon>
    </lineage>
</organism>
<evidence type="ECO:0000313" key="6">
    <source>
        <dbReference type="EMBL" id="QVT79249.1"/>
    </source>
</evidence>
<reference evidence="6 7" key="1">
    <citation type="submission" date="2021-05" db="EMBL/GenBank/DDBJ databases">
        <title>Complete genome of Nocardioides aquaticus KCTC 9944T isolated from meromictic and hypersaline Ekho Lake, Antarctica.</title>
        <authorList>
            <person name="Hwang K."/>
            <person name="Kim K.M."/>
            <person name="Choe H."/>
        </authorList>
    </citation>
    <scope>NUCLEOTIDE SEQUENCE [LARGE SCALE GENOMIC DNA]</scope>
    <source>
        <strain evidence="6 7">KCTC 9944</strain>
    </source>
</reference>
<proteinExistence type="predicted"/>
<accession>A0ABX8EG53</accession>
<gene>
    <name evidence="6" type="primary">thiO</name>
    <name evidence="6" type="ORF">ENKNEFLB_01630</name>
</gene>
<keyword evidence="7" id="KW-1185">Reference proteome</keyword>
<dbReference type="EC" id="1.4.3.19" evidence="4"/>
<feature type="domain" description="FAD dependent oxidoreductase" evidence="5">
    <location>
        <begin position="2"/>
        <end position="330"/>
    </location>
</feature>
<evidence type="ECO:0000256" key="4">
    <source>
        <dbReference type="ARBA" id="ARBA00050018"/>
    </source>
</evidence>
<dbReference type="Pfam" id="PF01266">
    <property type="entry name" value="DAO"/>
    <property type="match status" value="1"/>
</dbReference>
<evidence type="ECO:0000256" key="3">
    <source>
        <dbReference type="ARBA" id="ARBA00049872"/>
    </source>
</evidence>
<name>A0ABX8EG53_9ACTN</name>
<comment type="catalytic activity">
    <reaction evidence="3">
        <text>glycine + O2 + H2O = glyoxylate + H2O2 + NH4(+)</text>
        <dbReference type="Rhea" id="RHEA:11532"/>
        <dbReference type="ChEBI" id="CHEBI:15377"/>
        <dbReference type="ChEBI" id="CHEBI:15379"/>
        <dbReference type="ChEBI" id="CHEBI:16240"/>
        <dbReference type="ChEBI" id="CHEBI:28938"/>
        <dbReference type="ChEBI" id="CHEBI:36655"/>
        <dbReference type="ChEBI" id="CHEBI:57305"/>
        <dbReference type="EC" id="1.4.3.19"/>
    </reaction>
</comment>
<dbReference type="PANTHER" id="PTHR13847:SF289">
    <property type="entry name" value="GLYCINE OXIDASE"/>
    <property type="match status" value="1"/>
</dbReference>
<dbReference type="EMBL" id="CP075371">
    <property type="protein sequence ID" value="QVT79249.1"/>
    <property type="molecule type" value="Genomic_DNA"/>
</dbReference>
<dbReference type="GO" id="GO:0043799">
    <property type="term" value="F:glycine oxidase activity"/>
    <property type="evidence" value="ECO:0007669"/>
    <property type="project" value="UniProtKB-EC"/>
</dbReference>